<keyword evidence="1" id="KW-0812">Transmembrane</keyword>
<keyword evidence="3" id="KW-0378">Hydrolase</keyword>
<dbReference type="STRING" id="353152.Q5CPW1"/>
<dbReference type="GO" id="GO:0016020">
    <property type="term" value="C:membrane"/>
    <property type="evidence" value="ECO:0007669"/>
    <property type="project" value="TreeGrafter"/>
</dbReference>
<name>Q5CPW1_CRYPI</name>
<dbReference type="PANTHER" id="PTHR43798">
    <property type="entry name" value="MONOACYLGLYCEROL LIPASE"/>
    <property type="match status" value="1"/>
</dbReference>
<dbReference type="GO" id="GO:0016787">
    <property type="term" value="F:hydrolase activity"/>
    <property type="evidence" value="ECO:0007669"/>
    <property type="project" value="UniProtKB-KW"/>
</dbReference>
<feature type="non-terminal residue" evidence="3">
    <location>
        <position position="1"/>
    </location>
</feature>
<dbReference type="RefSeq" id="XP_625518.1">
    <property type="nucleotide sequence ID" value="XM_625518.1"/>
</dbReference>
<reference evidence="3 4" key="1">
    <citation type="journal article" date="2004" name="Science">
        <title>Complete genome sequence of the apicomplexan, Cryptosporidium parvum.</title>
        <authorList>
            <person name="Abrahamsen M.S."/>
            <person name="Templeton T.J."/>
            <person name="Enomoto S."/>
            <person name="Abrahante J.E."/>
            <person name="Zhu G."/>
            <person name="Lancto C.A."/>
            <person name="Deng M."/>
            <person name="Liu C."/>
            <person name="Widmer G."/>
            <person name="Tzipori S."/>
            <person name="Buck G.A."/>
            <person name="Xu P."/>
            <person name="Bankier A.T."/>
            <person name="Dear P.H."/>
            <person name="Konfortov B.A."/>
            <person name="Spriggs H.F."/>
            <person name="Iyer L."/>
            <person name="Anantharaman V."/>
            <person name="Aravind L."/>
            <person name="Kapur V."/>
        </authorList>
    </citation>
    <scope>NUCLEOTIDE SEQUENCE [LARGE SCALE GENOMIC DNA]</scope>
    <source>
        <strain evidence="4">Iowa II</strain>
    </source>
</reference>
<dbReference type="EMBL" id="AAEE01000011">
    <property type="protein sequence ID" value="EAK87514.1"/>
    <property type="molecule type" value="Genomic_DNA"/>
</dbReference>
<evidence type="ECO:0000313" key="4">
    <source>
        <dbReference type="Proteomes" id="UP000006726"/>
    </source>
</evidence>
<dbReference type="OMA" id="FHSTLCN"/>
<keyword evidence="1" id="KW-0472">Membrane</keyword>
<dbReference type="ESTHER" id="crypv-q5cpw1">
    <property type="family name" value="6_AlphaBeta_hydrolase"/>
</dbReference>
<dbReference type="InterPro" id="IPR029058">
    <property type="entry name" value="AB_hydrolase_fold"/>
</dbReference>
<gene>
    <name evidence="3" type="ORF">cgd8_590</name>
</gene>
<dbReference type="InParanoid" id="Q5CPW1"/>
<dbReference type="PANTHER" id="PTHR43798:SF33">
    <property type="entry name" value="HYDROLASE, PUTATIVE (AFU_ORTHOLOGUE AFUA_2G14860)-RELATED"/>
    <property type="match status" value="1"/>
</dbReference>
<feature type="domain" description="AB hydrolase-1" evidence="2">
    <location>
        <begin position="43"/>
        <end position="293"/>
    </location>
</feature>
<dbReference type="Gene3D" id="3.40.50.1820">
    <property type="entry name" value="alpha/beta hydrolase"/>
    <property type="match status" value="1"/>
</dbReference>
<dbReference type="InterPro" id="IPR000073">
    <property type="entry name" value="AB_hydrolase_1"/>
</dbReference>
<dbReference type="Pfam" id="PF00561">
    <property type="entry name" value="Abhydrolase_1"/>
    <property type="match status" value="1"/>
</dbReference>
<dbReference type="KEGG" id="cpv:cgd8_590"/>
<dbReference type="SUPFAM" id="SSF53474">
    <property type="entry name" value="alpha/beta-Hydrolases"/>
    <property type="match status" value="1"/>
</dbReference>
<evidence type="ECO:0000313" key="3">
    <source>
        <dbReference type="EMBL" id="EAK87514.1"/>
    </source>
</evidence>
<dbReference type="PRINTS" id="PR00111">
    <property type="entry name" value="ABHYDROLASE"/>
</dbReference>
<proteinExistence type="predicted"/>
<evidence type="ECO:0000259" key="2">
    <source>
        <dbReference type="Pfam" id="PF00561"/>
    </source>
</evidence>
<dbReference type="InterPro" id="IPR050266">
    <property type="entry name" value="AB_hydrolase_sf"/>
</dbReference>
<sequence>NVCKKEMESKYKFEEGKFTEGPNGRINYALSFPNIEKAAYKGPLVICFHGLLSSISSFKQLETECLKSGLAVLRIDMPGHGLSSWNYFGKLTTDDFIKQVDTVLINLGLEKLLLYLVGISMGGLMTLCYAGAHPEKVLKVASLCPACFCRPLSGIQSFVLKNFPGVFRFFENSLPLYLLKSRDNILEDYYDPEKINQEIVNLRYLRHRYYGRQLRSTFGRVVTGFDFWENEQALKVFMDKYISLRGITGVCFFLGLYDDMVPADLLIPKLKKMMPKTRAIIYQNCKHQLLEEGHNIVGDIVKYFNSNSESEYSKIGLAVESIIIQDEIQQK</sequence>
<keyword evidence="4" id="KW-1185">Reference proteome</keyword>
<dbReference type="GeneID" id="3372476"/>
<dbReference type="AlphaFoldDB" id="Q5CPW1"/>
<protein>
    <submittedName>
        <fullName evidence="3">Alpha/beta hydrolase superfamily protein</fullName>
    </submittedName>
</protein>
<feature type="transmembrane region" description="Helical" evidence="1">
    <location>
        <begin position="112"/>
        <end position="132"/>
    </location>
</feature>
<keyword evidence="1" id="KW-1133">Transmembrane helix</keyword>
<dbReference type="Proteomes" id="UP000006726">
    <property type="component" value="Chromosome 8"/>
</dbReference>
<comment type="caution">
    <text evidence="3">The sequence shown here is derived from an EMBL/GenBank/DDBJ whole genome shotgun (WGS) entry which is preliminary data.</text>
</comment>
<evidence type="ECO:0000256" key="1">
    <source>
        <dbReference type="SAM" id="Phobius"/>
    </source>
</evidence>
<organism evidence="3 4">
    <name type="scientific">Cryptosporidium parvum (strain Iowa II)</name>
    <dbReference type="NCBI Taxonomy" id="353152"/>
    <lineage>
        <taxon>Eukaryota</taxon>
        <taxon>Sar</taxon>
        <taxon>Alveolata</taxon>
        <taxon>Apicomplexa</taxon>
        <taxon>Conoidasida</taxon>
        <taxon>Coccidia</taxon>
        <taxon>Eucoccidiorida</taxon>
        <taxon>Eimeriorina</taxon>
        <taxon>Cryptosporidiidae</taxon>
        <taxon>Cryptosporidium</taxon>
    </lineage>
</organism>
<accession>Q5CPW1</accession>
<dbReference type="OrthoDB" id="408373at2759"/>